<organism evidence="17">
    <name type="scientific">Capitella teleta</name>
    <name type="common">Polychaete worm</name>
    <dbReference type="NCBI Taxonomy" id="283909"/>
    <lineage>
        <taxon>Eukaryota</taxon>
        <taxon>Metazoa</taxon>
        <taxon>Spiralia</taxon>
        <taxon>Lophotrochozoa</taxon>
        <taxon>Annelida</taxon>
        <taxon>Polychaeta</taxon>
        <taxon>Sedentaria</taxon>
        <taxon>Scolecida</taxon>
        <taxon>Capitellidae</taxon>
        <taxon>Capitella</taxon>
    </lineage>
</organism>
<feature type="domain" description="Tyrosine-protein phosphatase" evidence="15">
    <location>
        <begin position="10"/>
        <end position="161"/>
    </location>
</feature>
<dbReference type="PROSITE" id="PS50054">
    <property type="entry name" value="TYR_PHOSPHATASE_DUAL"/>
    <property type="match status" value="1"/>
</dbReference>
<protein>
    <recommendedName>
        <fullName evidence="13">Dual specificity protein phosphatase 23</fullName>
        <ecNumber evidence="5">3.1.3.16</ecNumber>
        <ecNumber evidence="4">3.1.3.48</ecNumber>
    </recommendedName>
    <alternativeName>
        <fullName evidence="14">Low molecular mass dual specificity phosphatase 3</fullName>
    </alternativeName>
</protein>
<dbReference type="SMART" id="SM00404">
    <property type="entry name" value="PTPc_motif"/>
    <property type="match status" value="1"/>
</dbReference>
<keyword evidence="9" id="KW-0539">Nucleus</keyword>
<comment type="catalytic activity">
    <reaction evidence="10">
        <text>O-phospho-L-seryl-[protein] + H2O = L-seryl-[protein] + phosphate</text>
        <dbReference type="Rhea" id="RHEA:20629"/>
        <dbReference type="Rhea" id="RHEA-COMP:9863"/>
        <dbReference type="Rhea" id="RHEA-COMP:11604"/>
        <dbReference type="ChEBI" id="CHEBI:15377"/>
        <dbReference type="ChEBI" id="CHEBI:29999"/>
        <dbReference type="ChEBI" id="CHEBI:43474"/>
        <dbReference type="ChEBI" id="CHEBI:83421"/>
        <dbReference type="EC" id="3.1.3.16"/>
    </reaction>
</comment>
<dbReference type="GO" id="GO:0004722">
    <property type="term" value="F:protein serine/threonine phosphatase activity"/>
    <property type="evidence" value="ECO:0007669"/>
    <property type="project" value="UniProtKB-EC"/>
</dbReference>
<dbReference type="CDD" id="cd14504">
    <property type="entry name" value="DUSP23"/>
    <property type="match status" value="1"/>
</dbReference>
<comment type="subcellular location">
    <subcellularLocation>
        <location evidence="2">Cytoplasm</location>
        <location evidence="2">Cytosol</location>
    </subcellularLocation>
    <subcellularLocation>
        <location evidence="1">Nucleus</location>
    </subcellularLocation>
</comment>
<evidence type="ECO:0000256" key="8">
    <source>
        <dbReference type="ARBA" id="ARBA00022912"/>
    </source>
</evidence>
<comment type="similarity">
    <text evidence="3">Belongs to the protein-tyrosine phosphatase family. Non-receptor class dual specificity subfamily.</text>
</comment>
<dbReference type="PROSITE" id="PS50056">
    <property type="entry name" value="TYR_PHOSPHATASE_2"/>
    <property type="match status" value="1"/>
</dbReference>
<accession>R7V1H2</accession>
<dbReference type="GO" id="GO:0005829">
    <property type="term" value="C:cytosol"/>
    <property type="evidence" value="ECO:0007669"/>
    <property type="project" value="UniProtKB-SubCell"/>
</dbReference>
<dbReference type="OMA" id="CESKPPH"/>
<evidence type="ECO:0000256" key="11">
    <source>
        <dbReference type="ARBA" id="ARBA00048336"/>
    </source>
</evidence>
<evidence type="ECO:0000256" key="14">
    <source>
        <dbReference type="ARBA" id="ARBA00081937"/>
    </source>
</evidence>
<sequence>MPPHPQRPANFSWVIPHVLAGSAFPHTPGHFEFLKQQNIQHVVTLTEWAAPKEMAPPTMQLHHIVIEEFSAPTLEQIEEFVRLVDNARQNNERVLVHCYWGRGRTGTMLAAYLVKTEGRPPMQAVNHVRQQRPYSVETYEQEEAVIGYAEHLLRKQATSSSNDEPR</sequence>
<reference evidence="18" key="3">
    <citation type="submission" date="2015-06" db="UniProtKB">
        <authorList>
            <consortium name="EnsemblMetazoa"/>
        </authorList>
    </citation>
    <scope>IDENTIFICATION</scope>
</reference>
<evidence type="ECO:0000256" key="3">
    <source>
        <dbReference type="ARBA" id="ARBA00008601"/>
    </source>
</evidence>
<dbReference type="Proteomes" id="UP000014760">
    <property type="component" value="Unassembled WGS sequence"/>
</dbReference>
<comment type="catalytic activity">
    <reaction evidence="11">
        <text>O-phospho-L-threonyl-[protein] + H2O = L-threonyl-[protein] + phosphate</text>
        <dbReference type="Rhea" id="RHEA:47004"/>
        <dbReference type="Rhea" id="RHEA-COMP:11060"/>
        <dbReference type="Rhea" id="RHEA-COMP:11605"/>
        <dbReference type="ChEBI" id="CHEBI:15377"/>
        <dbReference type="ChEBI" id="CHEBI:30013"/>
        <dbReference type="ChEBI" id="CHEBI:43474"/>
        <dbReference type="ChEBI" id="CHEBI:61977"/>
        <dbReference type="EC" id="3.1.3.16"/>
    </reaction>
</comment>
<evidence type="ECO:0000259" key="16">
    <source>
        <dbReference type="PROSITE" id="PS50056"/>
    </source>
</evidence>
<dbReference type="Pfam" id="PF22784">
    <property type="entry name" value="PTP-SAK"/>
    <property type="match status" value="1"/>
</dbReference>
<gene>
    <name evidence="17" type="ORF">CAPTEDRAFT_181889</name>
</gene>
<name>R7V1H2_CAPTE</name>
<dbReference type="GO" id="GO:0005634">
    <property type="term" value="C:nucleus"/>
    <property type="evidence" value="ECO:0007669"/>
    <property type="project" value="UniProtKB-SubCell"/>
</dbReference>
<evidence type="ECO:0000256" key="6">
    <source>
        <dbReference type="ARBA" id="ARBA00022490"/>
    </source>
</evidence>
<keyword evidence="8" id="KW-0904">Protein phosphatase</keyword>
<evidence type="ECO:0000313" key="17">
    <source>
        <dbReference type="EMBL" id="ELU12352.1"/>
    </source>
</evidence>
<dbReference type="PANTHER" id="PTHR23339">
    <property type="entry name" value="TYROSINE SPECIFIC PROTEIN PHOSPHATASE AND DUAL SPECIFICITY PROTEIN PHOSPHATASE"/>
    <property type="match status" value="1"/>
</dbReference>
<dbReference type="InterPro" id="IPR016130">
    <property type="entry name" value="Tyr_Pase_AS"/>
</dbReference>
<evidence type="ECO:0000256" key="12">
    <source>
        <dbReference type="ARBA" id="ARBA00053915"/>
    </source>
</evidence>
<evidence type="ECO:0000256" key="1">
    <source>
        <dbReference type="ARBA" id="ARBA00004123"/>
    </source>
</evidence>
<evidence type="ECO:0000256" key="2">
    <source>
        <dbReference type="ARBA" id="ARBA00004514"/>
    </source>
</evidence>
<keyword evidence="6" id="KW-0963">Cytoplasm</keyword>
<dbReference type="SUPFAM" id="SSF52799">
    <property type="entry name" value="(Phosphotyrosine protein) phosphatases II"/>
    <property type="match status" value="1"/>
</dbReference>
<dbReference type="EMBL" id="AMQN01019636">
    <property type="status" value="NOT_ANNOTATED_CDS"/>
    <property type="molecule type" value="Genomic_DNA"/>
</dbReference>
<evidence type="ECO:0000256" key="9">
    <source>
        <dbReference type="ARBA" id="ARBA00023242"/>
    </source>
</evidence>
<evidence type="ECO:0000259" key="15">
    <source>
        <dbReference type="PROSITE" id="PS50054"/>
    </source>
</evidence>
<reference evidence="19" key="1">
    <citation type="submission" date="2012-12" db="EMBL/GenBank/DDBJ databases">
        <authorList>
            <person name="Hellsten U."/>
            <person name="Grimwood J."/>
            <person name="Chapman J.A."/>
            <person name="Shapiro H."/>
            <person name="Aerts A."/>
            <person name="Otillar R.P."/>
            <person name="Terry A.Y."/>
            <person name="Boore J.L."/>
            <person name="Simakov O."/>
            <person name="Marletaz F."/>
            <person name="Cho S.-J."/>
            <person name="Edsinger-Gonzales E."/>
            <person name="Havlak P."/>
            <person name="Kuo D.-H."/>
            <person name="Larsson T."/>
            <person name="Lv J."/>
            <person name="Arendt D."/>
            <person name="Savage R."/>
            <person name="Osoegawa K."/>
            <person name="de Jong P."/>
            <person name="Lindberg D.R."/>
            <person name="Seaver E.C."/>
            <person name="Weisblat D.A."/>
            <person name="Putnam N.H."/>
            <person name="Grigoriev I.V."/>
            <person name="Rokhsar D.S."/>
        </authorList>
    </citation>
    <scope>NUCLEOTIDE SEQUENCE</scope>
    <source>
        <strain evidence="19">I ESC-2004</strain>
    </source>
</reference>
<keyword evidence="7" id="KW-0378">Hydrolase</keyword>
<dbReference type="Gene3D" id="3.90.190.10">
    <property type="entry name" value="Protein tyrosine phosphatase superfamily"/>
    <property type="match status" value="1"/>
</dbReference>
<dbReference type="GO" id="GO:0004725">
    <property type="term" value="F:protein tyrosine phosphatase activity"/>
    <property type="evidence" value="ECO:0007669"/>
    <property type="project" value="UniProtKB-EC"/>
</dbReference>
<proteinExistence type="inferred from homology"/>
<dbReference type="EC" id="3.1.3.48" evidence="4"/>
<dbReference type="PROSITE" id="PS00383">
    <property type="entry name" value="TYR_PHOSPHATASE_1"/>
    <property type="match status" value="1"/>
</dbReference>
<dbReference type="AlphaFoldDB" id="R7V1H2"/>
<feature type="domain" description="Tyrosine specific protein phosphatases" evidence="16">
    <location>
        <begin position="78"/>
        <end position="143"/>
    </location>
</feature>
<dbReference type="InterPro" id="IPR020422">
    <property type="entry name" value="TYR_PHOSPHATASE_DUAL_dom"/>
</dbReference>
<dbReference type="STRING" id="283909.R7V1H2"/>
<evidence type="ECO:0000256" key="10">
    <source>
        <dbReference type="ARBA" id="ARBA00047761"/>
    </source>
</evidence>
<dbReference type="InterPro" id="IPR050561">
    <property type="entry name" value="PTP"/>
</dbReference>
<evidence type="ECO:0000313" key="18">
    <source>
        <dbReference type="EnsemblMetazoa" id="CapteP181889"/>
    </source>
</evidence>
<dbReference type="InterPro" id="IPR000387">
    <property type="entry name" value="Tyr_Pase_dom"/>
</dbReference>
<dbReference type="InterPro" id="IPR003595">
    <property type="entry name" value="Tyr_Pase_cat"/>
</dbReference>
<dbReference type="EC" id="3.1.3.16" evidence="5"/>
<dbReference type="EnsemblMetazoa" id="CapteT181889">
    <property type="protein sequence ID" value="CapteP181889"/>
    <property type="gene ID" value="CapteG181889"/>
</dbReference>
<dbReference type="HOGENOM" id="CLU_047330_4_2_1"/>
<dbReference type="OrthoDB" id="432447at2759"/>
<evidence type="ECO:0000256" key="4">
    <source>
        <dbReference type="ARBA" id="ARBA00013064"/>
    </source>
</evidence>
<dbReference type="FunFam" id="3.90.190.10:FF:000063">
    <property type="entry name" value="Dual specificity phosphatase 23"/>
    <property type="match status" value="1"/>
</dbReference>
<evidence type="ECO:0000256" key="13">
    <source>
        <dbReference type="ARBA" id="ARBA00068789"/>
    </source>
</evidence>
<evidence type="ECO:0000313" key="19">
    <source>
        <dbReference type="Proteomes" id="UP000014760"/>
    </source>
</evidence>
<evidence type="ECO:0000256" key="7">
    <source>
        <dbReference type="ARBA" id="ARBA00022801"/>
    </source>
</evidence>
<dbReference type="EMBL" id="KB296044">
    <property type="protein sequence ID" value="ELU12352.1"/>
    <property type="molecule type" value="Genomic_DNA"/>
</dbReference>
<evidence type="ECO:0000256" key="5">
    <source>
        <dbReference type="ARBA" id="ARBA00013081"/>
    </source>
</evidence>
<reference evidence="17 19" key="2">
    <citation type="journal article" date="2013" name="Nature">
        <title>Insights into bilaterian evolution from three spiralian genomes.</title>
        <authorList>
            <person name="Simakov O."/>
            <person name="Marletaz F."/>
            <person name="Cho S.J."/>
            <person name="Edsinger-Gonzales E."/>
            <person name="Havlak P."/>
            <person name="Hellsten U."/>
            <person name="Kuo D.H."/>
            <person name="Larsson T."/>
            <person name="Lv J."/>
            <person name="Arendt D."/>
            <person name="Savage R."/>
            <person name="Osoegawa K."/>
            <person name="de Jong P."/>
            <person name="Grimwood J."/>
            <person name="Chapman J.A."/>
            <person name="Shapiro H."/>
            <person name="Aerts A."/>
            <person name="Otillar R.P."/>
            <person name="Terry A.Y."/>
            <person name="Boore J.L."/>
            <person name="Grigoriev I.V."/>
            <person name="Lindberg D.R."/>
            <person name="Seaver E.C."/>
            <person name="Weisblat D.A."/>
            <person name="Putnam N.H."/>
            <person name="Rokhsar D.S."/>
        </authorList>
    </citation>
    <scope>NUCLEOTIDE SEQUENCE</scope>
    <source>
        <strain evidence="17 19">I ESC-2004</strain>
    </source>
</reference>
<dbReference type="InterPro" id="IPR029021">
    <property type="entry name" value="Prot-tyrosine_phosphatase-like"/>
</dbReference>
<keyword evidence="19" id="KW-1185">Reference proteome</keyword>
<dbReference type="SMART" id="SM00195">
    <property type="entry name" value="DSPc"/>
    <property type="match status" value="1"/>
</dbReference>
<comment type="function">
    <text evidence="12">Protein phosphatase that mediates dephosphorylation of proteins phosphorylated on Tyr and Ser/Thr residues. In vitro, it can dephosphorylate p44-ERK1 (MAPK3) but not p54 SAPK-beta (MAPK10) in vitro. Able to enhance activation of JNK and p38 (MAPK14).</text>
</comment>
<dbReference type="InterPro" id="IPR057023">
    <property type="entry name" value="PTP-SAK"/>
</dbReference>